<dbReference type="Proteomes" id="UP000699042">
    <property type="component" value="Unassembled WGS sequence"/>
</dbReference>
<keyword evidence="2" id="KW-1185">Reference proteome</keyword>
<dbReference type="EMBL" id="JAESDN010000015">
    <property type="protein sequence ID" value="KAG7041395.1"/>
    <property type="molecule type" value="Genomic_DNA"/>
</dbReference>
<protein>
    <submittedName>
        <fullName evidence="1">Uncharacterized protein</fullName>
    </submittedName>
</protein>
<accession>A0A9P7U6E8</accession>
<evidence type="ECO:0000313" key="2">
    <source>
        <dbReference type="Proteomes" id="UP000699042"/>
    </source>
</evidence>
<evidence type="ECO:0000313" key="1">
    <source>
        <dbReference type="EMBL" id="KAG7041395.1"/>
    </source>
</evidence>
<comment type="caution">
    <text evidence="1">The sequence shown here is derived from an EMBL/GenBank/DDBJ whole genome shotgun (WGS) entry which is preliminary data.</text>
</comment>
<sequence>MVDDNTNKTIEACIPISTDTPVRTSCCEVSSLALITTATFIS</sequence>
<name>A0A9P7U6E8_9PEZI</name>
<organism evidence="1 2">
    <name type="scientific">Colletotrichum scovillei</name>
    <dbReference type="NCBI Taxonomy" id="1209932"/>
    <lineage>
        <taxon>Eukaryota</taxon>
        <taxon>Fungi</taxon>
        <taxon>Dikarya</taxon>
        <taxon>Ascomycota</taxon>
        <taxon>Pezizomycotina</taxon>
        <taxon>Sordariomycetes</taxon>
        <taxon>Hypocreomycetidae</taxon>
        <taxon>Glomerellales</taxon>
        <taxon>Glomerellaceae</taxon>
        <taxon>Colletotrichum</taxon>
        <taxon>Colletotrichum acutatum species complex</taxon>
    </lineage>
</organism>
<gene>
    <name evidence="1" type="ORF">JMJ77_003501</name>
</gene>
<proteinExistence type="predicted"/>
<dbReference type="AlphaFoldDB" id="A0A9P7U6E8"/>
<reference evidence="1" key="1">
    <citation type="submission" date="2021-05" db="EMBL/GenBank/DDBJ databases">
        <title>Comparative genomics of three Colletotrichum scovillei strains and genetic complementation revealed genes involved fungal growth and virulence on chili pepper.</title>
        <authorList>
            <person name="Hsieh D.-K."/>
            <person name="Chuang S.-C."/>
            <person name="Chen C.-Y."/>
            <person name="Chao Y.-T."/>
            <person name="Lu M.-Y.J."/>
            <person name="Lee M.-H."/>
            <person name="Shih M.-C."/>
        </authorList>
    </citation>
    <scope>NUCLEOTIDE SEQUENCE</scope>
    <source>
        <strain evidence="1">Coll-153</strain>
    </source>
</reference>